<dbReference type="PROSITE" id="PS51318">
    <property type="entry name" value="TAT"/>
    <property type="match status" value="1"/>
</dbReference>
<name>A0A1G7BIZ4_9ACTN</name>
<evidence type="ECO:0000313" key="3">
    <source>
        <dbReference type="EMBL" id="SDE26902.1"/>
    </source>
</evidence>
<feature type="region of interest" description="Disordered" evidence="1">
    <location>
        <begin position="39"/>
        <end position="61"/>
    </location>
</feature>
<dbReference type="EMBL" id="LT629688">
    <property type="protein sequence ID" value="SDE26902.1"/>
    <property type="molecule type" value="Genomic_DNA"/>
</dbReference>
<evidence type="ECO:0000259" key="2">
    <source>
        <dbReference type="Pfam" id="PF13472"/>
    </source>
</evidence>
<dbReference type="STRING" id="675864.SAMN04489747_2972"/>
<feature type="domain" description="SGNH hydrolase-type esterase" evidence="2">
    <location>
        <begin position="274"/>
        <end position="402"/>
    </location>
</feature>
<dbReference type="Proteomes" id="UP000198546">
    <property type="component" value="Chromosome i"/>
</dbReference>
<dbReference type="SUPFAM" id="SSF52266">
    <property type="entry name" value="SGNH hydrolase"/>
    <property type="match status" value="1"/>
</dbReference>
<accession>A0A1G7BIZ4</accession>
<dbReference type="AlphaFoldDB" id="A0A1G7BIZ4"/>
<protein>
    <submittedName>
        <fullName evidence="3">Lysophospholipase L1</fullName>
    </submittedName>
</protein>
<dbReference type="Gene3D" id="3.40.50.1110">
    <property type="entry name" value="SGNH hydrolase"/>
    <property type="match status" value="1"/>
</dbReference>
<reference evidence="3 4" key="1">
    <citation type="submission" date="2016-10" db="EMBL/GenBank/DDBJ databases">
        <authorList>
            <person name="de Groot N.N."/>
        </authorList>
    </citation>
    <scope>NUCLEOTIDE SEQUENCE [LARGE SCALE GENOMIC DNA]</scope>
    <source>
        <strain evidence="3 4">MON 2.2</strain>
    </source>
</reference>
<sequence>MRRTDPSSPAAPTALSRRHALALAAAATTAWSLPGGVSAARADTRAEPSPTEIADRPIPRFTYDPASDPLRTFYAARDQRAQRRCTIVTLGNSLTEGTSAPTPFEGYPGQTMHSLRDQFPTPAAGGLGYVPARYVIPNPSGPLWRYPGTVVKGTQHGIGRRVVPLAGAGTATLAGPAWSHVKIAWWAVARGDSITVQVDAGAAVTVTAESPGPKTWSSATYASAAARTIRVAAVAGKPELEGAWLFDGDVDRGIHVLNGGHHGSIAGSFSVATGVPAANSVWSDSLLRYDPALVTVSFHTNDPAQRTATQFRADLAAVVNLLRTKTAAPILLMAEFERQTMPAGRLWDDYTAAIAGVAADNRSRMVDFLDVGQYIPKLSGTGGADPYGWLATDRVHLTRAGYGRWAALLTAKLAATAR</sequence>
<dbReference type="InterPro" id="IPR036514">
    <property type="entry name" value="SGNH_hydro_sf"/>
</dbReference>
<evidence type="ECO:0000256" key="1">
    <source>
        <dbReference type="SAM" id="MobiDB-lite"/>
    </source>
</evidence>
<organism evidence="3 4">
    <name type="scientific">Auraticoccus monumenti</name>
    <dbReference type="NCBI Taxonomy" id="675864"/>
    <lineage>
        <taxon>Bacteria</taxon>
        <taxon>Bacillati</taxon>
        <taxon>Actinomycetota</taxon>
        <taxon>Actinomycetes</taxon>
        <taxon>Propionibacteriales</taxon>
        <taxon>Propionibacteriaceae</taxon>
        <taxon>Auraticoccus</taxon>
    </lineage>
</organism>
<evidence type="ECO:0000313" key="4">
    <source>
        <dbReference type="Proteomes" id="UP000198546"/>
    </source>
</evidence>
<gene>
    <name evidence="3" type="ORF">SAMN04489747_2972</name>
</gene>
<dbReference type="CDD" id="cd00229">
    <property type="entry name" value="SGNH_hydrolase"/>
    <property type="match status" value="1"/>
</dbReference>
<dbReference type="Pfam" id="PF13472">
    <property type="entry name" value="Lipase_GDSL_2"/>
    <property type="match status" value="1"/>
</dbReference>
<dbReference type="OrthoDB" id="9801375at2"/>
<dbReference type="InterPro" id="IPR006311">
    <property type="entry name" value="TAT_signal"/>
</dbReference>
<dbReference type="InterPro" id="IPR013830">
    <property type="entry name" value="SGNH_hydro"/>
</dbReference>
<dbReference type="RefSeq" id="WP_157677154.1">
    <property type="nucleotide sequence ID" value="NZ_LT629688.1"/>
</dbReference>
<keyword evidence="4" id="KW-1185">Reference proteome</keyword>
<proteinExistence type="predicted"/>